<proteinExistence type="inferred from homology"/>
<dbReference type="STRING" id="1195236.CTER_0172"/>
<comment type="similarity">
    <text evidence="7">Belongs to the binding-protein-dependent transport system permease family.</text>
</comment>
<dbReference type="PROSITE" id="PS50928">
    <property type="entry name" value="ABC_TM1"/>
    <property type="match status" value="1"/>
</dbReference>
<feature type="domain" description="ABC transmembrane type-1" evidence="8">
    <location>
        <begin position="70"/>
        <end position="260"/>
    </location>
</feature>
<feature type="transmembrane region" description="Helical" evidence="7">
    <location>
        <begin position="7"/>
        <end position="32"/>
    </location>
</feature>
<keyword evidence="2 7" id="KW-0813">Transport</keyword>
<dbReference type="PANTHER" id="PTHR43744">
    <property type="entry name" value="ABC TRANSPORTER PERMEASE PROTEIN MG189-RELATED-RELATED"/>
    <property type="match status" value="1"/>
</dbReference>
<dbReference type="Proteomes" id="UP000014155">
    <property type="component" value="Unassembled WGS sequence"/>
</dbReference>
<dbReference type="Gene3D" id="1.10.3720.10">
    <property type="entry name" value="MetI-like"/>
    <property type="match status" value="1"/>
</dbReference>
<evidence type="ECO:0000256" key="3">
    <source>
        <dbReference type="ARBA" id="ARBA00022475"/>
    </source>
</evidence>
<comment type="caution">
    <text evidence="9">The sequence shown here is derived from an EMBL/GenBank/DDBJ whole genome shotgun (WGS) entry which is preliminary data.</text>
</comment>
<dbReference type="PATRIC" id="fig|1195236.3.peg.474"/>
<evidence type="ECO:0000256" key="4">
    <source>
        <dbReference type="ARBA" id="ARBA00022692"/>
    </source>
</evidence>
<evidence type="ECO:0000256" key="1">
    <source>
        <dbReference type="ARBA" id="ARBA00004651"/>
    </source>
</evidence>
<keyword evidence="6 7" id="KW-0472">Membrane</keyword>
<keyword evidence="10" id="KW-1185">Reference proteome</keyword>
<dbReference type="InterPro" id="IPR000515">
    <property type="entry name" value="MetI-like"/>
</dbReference>
<reference evidence="9 10" key="1">
    <citation type="journal article" date="2013" name="Genome Announc.">
        <title>Draft Genome Sequence of the Cellulolytic, Mesophilic, Anaerobic Bacterium Clostridium termitidis Strain CT1112 (DSM 5398).</title>
        <authorList>
            <person name="Lal S."/>
            <person name="Ramachandran U."/>
            <person name="Zhang X."/>
            <person name="Munir R."/>
            <person name="Sparling R."/>
            <person name="Levin D.B."/>
        </authorList>
    </citation>
    <scope>NUCLEOTIDE SEQUENCE [LARGE SCALE GENOMIC DNA]</scope>
    <source>
        <strain evidence="9 10">CT1112</strain>
    </source>
</reference>
<evidence type="ECO:0000256" key="2">
    <source>
        <dbReference type="ARBA" id="ARBA00022448"/>
    </source>
</evidence>
<dbReference type="SUPFAM" id="SSF161098">
    <property type="entry name" value="MetI-like"/>
    <property type="match status" value="1"/>
</dbReference>
<sequence length="275" mass="31460">MNKHQGFMALVIKGLMWIYSLITFSILIYMIYNSFRTRQDILSNTFGMPEKLNLNNFKKLFVNDHFYRYFLNSTVILVISLILITLLSSMTAYGIGRYKFKFRKFTRIYFLIGLMFPVQLGIVPIFLLMKSLNLIDSHASVILILSAGISMPVFMLTDFFANLPNEIYEAAIIDGAGEWKTFYKIMFPMAKPIVFSICIIMSVQVWNQFFMPLIFLQSEAYKTIPLIIVKYTKNLLSTMDLAMAASVLSTVPILIIFVIFSERILEGVATGGVKG</sequence>
<protein>
    <submittedName>
        <fullName evidence="9">ABC-type sugar transport system, permease component</fullName>
    </submittedName>
</protein>
<evidence type="ECO:0000313" key="10">
    <source>
        <dbReference type="Proteomes" id="UP000014155"/>
    </source>
</evidence>
<dbReference type="PANTHER" id="PTHR43744:SF12">
    <property type="entry name" value="ABC TRANSPORTER PERMEASE PROTEIN MG189-RELATED"/>
    <property type="match status" value="1"/>
</dbReference>
<dbReference type="GO" id="GO:0055085">
    <property type="term" value="P:transmembrane transport"/>
    <property type="evidence" value="ECO:0007669"/>
    <property type="project" value="InterPro"/>
</dbReference>
<organism evidence="9 10">
    <name type="scientific">Ruminiclostridium cellobioparum subsp. termitidis CT1112</name>
    <dbReference type="NCBI Taxonomy" id="1195236"/>
    <lineage>
        <taxon>Bacteria</taxon>
        <taxon>Bacillati</taxon>
        <taxon>Bacillota</taxon>
        <taxon>Clostridia</taxon>
        <taxon>Eubacteriales</taxon>
        <taxon>Oscillospiraceae</taxon>
        <taxon>Ruminiclostridium</taxon>
    </lineage>
</organism>
<dbReference type="AlphaFoldDB" id="S0FU35"/>
<feature type="transmembrane region" description="Helical" evidence="7">
    <location>
        <begin position="141"/>
        <end position="161"/>
    </location>
</feature>
<evidence type="ECO:0000256" key="6">
    <source>
        <dbReference type="ARBA" id="ARBA00023136"/>
    </source>
</evidence>
<evidence type="ECO:0000256" key="7">
    <source>
        <dbReference type="RuleBase" id="RU363032"/>
    </source>
</evidence>
<evidence type="ECO:0000313" key="9">
    <source>
        <dbReference type="EMBL" id="EMS73826.1"/>
    </source>
</evidence>
<keyword evidence="9" id="KW-0762">Sugar transport</keyword>
<dbReference type="EMBL" id="AORV01000014">
    <property type="protein sequence ID" value="EMS73826.1"/>
    <property type="molecule type" value="Genomic_DNA"/>
</dbReference>
<comment type="subcellular location">
    <subcellularLocation>
        <location evidence="1 7">Cell membrane</location>
        <topology evidence="1 7">Multi-pass membrane protein</topology>
    </subcellularLocation>
</comment>
<feature type="transmembrane region" description="Helical" evidence="7">
    <location>
        <begin position="108"/>
        <end position="129"/>
    </location>
</feature>
<dbReference type="InterPro" id="IPR035906">
    <property type="entry name" value="MetI-like_sf"/>
</dbReference>
<gene>
    <name evidence="9" type="ORF">CTER_0172</name>
</gene>
<dbReference type="GO" id="GO:0005886">
    <property type="term" value="C:plasma membrane"/>
    <property type="evidence" value="ECO:0007669"/>
    <property type="project" value="UniProtKB-SubCell"/>
</dbReference>
<dbReference type="eggNOG" id="COG0395">
    <property type="taxonomic scope" value="Bacteria"/>
</dbReference>
<dbReference type="RefSeq" id="WP_004623418.1">
    <property type="nucleotide sequence ID" value="NZ_AORV01000014.1"/>
</dbReference>
<name>S0FU35_RUMCE</name>
<dbReference type="CDD" id="cd06261">
    <property type="entry name" value="TM_PBP2"/>
    <property type="match status" value="1"/>
</dbReference>
<keyword evidence="3" id="KW-1003">Cell membrane</keyword>
<evidence type="ECO:0000256" key="5">
    <source>
        <dbReference type="ARBA" id="ARBA00022989"/>
    </source>
</evidence>
<accession>S0FU35</accession>
<dbReference type="Pfam" id="PF00528">
    <property type="entry name" value="BPD_transp_1"/>
    <property type="match status" value="1"/>
</dbReference>
<feature type="transmembrane region" description="Helical" evidence="7">
    <location>
        <begin position="241"/>
        <end position="260"/>
    </location>
</feature>
<keyword evidence="4 7" id="KW-0812">Transmembrane</keyword>
<keyword evidence="5 7" id="KW-1133">Transmembrane helix</keyword>
<feature type="transmembrane region" description="Helical" evidence="7">
    <location>
        <begin position="66"/>
        <end position="87"/>
    </location>
</feature>
<evidence type="ECO:0000259" key="8">
    <source>
        <dbReference type="PROSITE" id="PS50928"/>
    </source>
</evidence>